<organism evidence="1">
    <name type="scientific">marine sediment metagenome</name>
    <dbReference type="NCBI Taxonomy" id="412755"/>
    <lineage>
        <taxon>unclassified sequences</taxon>
        <taxon>metagenomes</taxon>
        <taxon>ecological metagenomes</taxon>
    </lineage>
</organism>
<comment type="caution">
    <text evidence="1">The sequence shown here is derived from an EMBL/GenBank/DDBJ whole genome shotgun (WGS) entry which is preliminary data.</text>
</comment>
<evidence type="ECO:0000313" key="1">
    <source>
        <dbReference type="EMBL" id="GAJ15530.1"/>
    </source>
</evidence>
<gene>
    <name evidence="1" type="ORF">S12H4_46353</name>
</gene>
<name>X1VWJ2_9ZZZZ</name>
<sequence>MALAVIDTLSFTGNRPSVVEVATGIYAIAFTRGFSNEWLVTVSIDASGNIGDTVIDSFNFYTGAGSSSHYCGKPSLIHITGDIYAIAYEDVERDGNLVTVEIDSAGNITEPIIDSLEFLDAGIFQAFPGNLRPHIIHISGDIYAIAYCDFPGDPQPGVVITVDIDSAGNIEDAVVDSYTFDADSGEDPCIMHISGTTYAIAY</sequence>
<dbReference type="EMBL" id="BARW01028750">
    <property type="protein sequence ID" value="GAJ15530.1"/>
    <property type="molecule type" value="Genomic_DNA"/>
</dbReference>
<dbReference type="AlphaFoldDB" id="X1VWJ2"/>
<reference evidence="1" key="1">
    <citation type="journal article" date="2014" name="Front. Microbiol.">
        <title>High frequency of phylogenetically diverse reductive dehalogenase-homologous genes in deep subseafloor sedimentary metagenomes.</title>
        <authorList>
            <person name="Kawai M."/>
            <person name="Futagami T."/>
            <person name="Toyoda A."/>
            <person name="Takaki Y."/>
            <person name="Nishi S."/>
            <person name="Hori S."/>
            <person name="Arai W."/>
            <person name="Tsubouchi T."/>
            <person name="Morono Y."/>
            <person name="Uchiyama I."/>
            <person name="Ito T."/>
            <person name="Fujiyama A."/>
            <person name="Inagaki F."/>
            <person name="Takami H."/>
        </authorList>
    </citation>
    <scope>NUCLEOTIDE SEQUENCE</scope>
    <source>
        <strain evidence="1">Expedition CK06-06</strain>
    </source>
</reference>
<protein>
    <submittedName>
        <fullName evidence="1">Uncharacterized protein</fullName>
    </submittedName>
</protein>
<proteinExistence type="predicted"/>
<accession>X1VWJ2</accession>
<feature type="non-terminal residue" evidence="1">
    <location>
        <position position="202"/>
    </location>
</feature>